<dbReference type="Pfam" id="PF00646">
    <property type="entry name" value="F-box"/>
    <property type="match status" value="1"/>
</dbReference>
<evidence type="ECO:0000313" key="4">
    <source>
        <dbReference type="Proteomes" id="UP000467841"/>
    </source>
</evidence>
<proteinExistence type="predicted"/>
<dbReference type="PROSITE" id="PS50181">
    <property type="entry name" value="FBOX"/>
    <property type="match status" value="1"/>
</dbReference>
<dbReference type="SUPFAM" id="SSF52047">
    <property type="entry name" value="RNI-like"/>
    <property type="match status" value="1"/>
</dbReference>
<dbReference type="Gene3D" id="1.20.1280.50">
    <property type="match status" value="1"/>
</dbReference>
<feature type="domain" description="F-box" evidence="1">
    <location>
        <begin position="13"/>
        <end position="61"/>
    </location>
</feature>
<dbReference type="OrthoDB" id="1027103at2759"/>
<evidence type="ECO:0000259" key="1">
    <source>
        <dbReference type="PROSITE" id="PS50181"/>
    </source>
</evidence>
<dbReference type="Pfam" id="PF08387">
    <property type="entry name" value="FBD"/>
    <property type="match status" value="1"/>
</dbReference>
<dbReference type="PANTHER" id="PTHR31900:SF34">
    <property type="entry name" value="EMB|CAB62440.1-RELATED"/>
    <property type="match status" value="1"/>
</dbReference>
<protein>
    <recommendedName>
        <fullName evidence="1">F-box domain-containing protein</fullName>
    </recommendedName>
</protein>
<dbReference type="Proteomes" id="UP000467841">
    <property type="component" value="Unassembled WGS sequence"/>
</dbReference>
<keyword evidence="4" id="KW-1185">Reference proteome</keyword>
<dbReference type="EMBL" id="CACVBM020001045">
    <property type="protein sequence ID" value="CAA7025902.1"/>
    <property type="molecule type" value="Genomic_DNA"/>
</dbReference>
<dbReference type="InterPro" id="IPR006566">
    <property type="entry name" value="FBD"/>
</dbReference>
<evidence type="ECO:0000313" key="2">
    <source>
        <dbReference type="EMBL" id="CAA7022720.1"/>
    </source>
</evidence>
<dbReference type="PANTHER" id="PTHR31900">
    <property type="entry name" value="F-BOX/RNI SUPERFAMILY PROTEIN-RELATED"/>
    <property type="match status" value="1"/>
</dbReference>
<accession>A0A6D2IG08</accession>
<reference evidence="3 4" key="1">
    <citation type="submission" date="2020-01" db="EMBL/GenBank/DDBJ databases">
        <authorList>
            <person name="Mishra B."/>
        </authorList>
    </citation>
    <scope>NUCLEOTIDE SEQUENCE [LARGE SCALE GENOMIC DNA]</scope>
</reference>
<sequence length="476" mass="54743">MNTRIMKSRSEPVDRLSNLPDVLLITIISLLPFRECVSTSALSSRWRTLCHETTNISFKESEYMNRGQFVSNTDARDSFVSYMVKWVSRFQCSVIDTFEMHLSNPVGYVGDIKNLIEFAASRKVRKLVLDFSDPAWRTTRDAIWLYAVIHLPACVYALTTLEYLKLYAVEFDPSSFVSQERLKTLSIGWTTLKEGKSLLSKCHMLETLSMRYGWEVDIKKIEGRIRELVIENCNFYHKNMCSFYLPSIEIFKYAGEFLGHVFKKGNTVMKEVSLDFGVMPEYDKPTGASRFRGSHITRFLRSVRSAKTFTACPYLLQAIQECNNPGQLLDGMEAQHLVLRTRLRPKEFEGIGLLLDNCKNLEKLTIDIVPSPPSLFPMARSYYCNDPKIFWQKSYTFPCLRTSLKVVVVRNFDGGVFQLDMLKYLARTAKGLVRVLQRVEIYLRKGMDPNRMAVATAQAEMLKAFSKRAKVIVHNA</sequence>
<organism evidence="3 4">
    <name type="scientific">Microthlaspi erraticum</name>
    <dbReference type="NCBI Taxonomy" id="1685480"/>
    <lineage>
        <taxon>Eukaryota</taxon>
        <taxon>Viridiplantae</taxon>
        <taxon>Streptophyta</taxon>
        <taxon>Embryophyta</taxon>
        <taxon>Tracheophyta</taxon>
        <taxon>Spermatophyta</taxon>
        <taxon>Magnoliopsida</taxon>
        <taxon>eudicotyledons</taxon>
        <taxon>Gunneridae</taxon>
        <taxon>Pentapetalae</taxon>
        <taxon>rosids</taxon>
        <taxon>malvids</taxon>
        <taxon>Brassicales</taxon>
        <taxon>Brassicaceae</taxon>
        <taxon>Coluteocarpeae</taxon>
        <taxon>Microthlaspi</taxon>
    </lineage>
</organism>
<evidence type="ECO:0000313" key="3">
    <source>
        <dbReference type="EMBL" id="CAA7025902.1"/>
    </source>
</evidence>
<dbReference type="EMBL" id="CACVBM020000732">
    <property type="protein sequence ID" value="CAA7022720.1"/>
    <property type="molecule type" value="Genomic_DNA"/>
</dbReference>
<dbReference type="InterPro" id="IPR036047">
    <property type="entry name" value="F-box-like_dom_sf"/>
</dbReference>
<dbReference type="SUPFAM" id="SSF81383">
    <property type="entry name" value="F-box domain"/>
    <property type="match status" value="1"/>
</dbReference>
<dbReference type="AlphaFoldDB" id="A0A6D2IG08"/>
<gene>
    <name evidence="3" type="ORF">MERR_LOCUS13137</name>
    <name evidence="2" type="ORF">MERR_LOCUS9955</name>
</gene>
<dbReference type="InterPro" id="IPR050232">
    <property type="entry name" value="FBL13/AtMIF1-like"/>
</dbReference>
<dbReference type="InterPro" id="IPR001810">
    <property type="entry name" value="F-box_dom"/>
</dbReference>
<name>A0A6D2IG08_9BRAS</name>